<evidence type="ECO:0000259" key="6">
    <source>
        <dbReference type="Pfam" id="PF12698"/>
    </source>
</evidence>
<gene>
    <name evidence="7" type="ORF">ACFSW5_03380</name>
</gene>
<evidence type="ECO:0000256" key="1">
    <source>
        <dbReference type="ARBA" id="ARBA00004141"/>
    </source>
</evidence>
<accession>A0ABW5QTL5</accession>
<dbReference type="RefSeq" id="WP_379269775.1">
    <property type="nucleotide sequence ID" value="NZ_JBHUMY010000001.1"/>
</dbReference>
<name>A0ABW5QTL5_9BACL</name>
<dbReference type="InterPro" id="IPR013525">
    <property type="entry name" value="ABC2_TM"/>
</dbReference>
<keyword evidence="4 5" id="KW-0472">Membrane</keyword>
<dbReference type="InterPro" id="IPR017501">
    <property type="entry name" value="Phage_infect_YhgE_C"/>
</dbReference>
<evidence type="ECO:0000256" key="4">
    <source>
        <dbReference type="ARBA" id="ARBA00023136"/>
    </source>
</evidence>
<feature type="transmembrane region" description="Helical" evidence="5">
    <location>
        <begin position="300"/>
        <end position="319"/>
    </location>
</feature>
<sequence>AGADKLAAGGSELQQGQAALQQGAEQLAAKLSDAAASGKQLAAGAEELAAGAAELNAGASRAKQGAATIAAGSEQLESGSSELADGTGRLADGSAELSGKLGDAAKESGETSGSDSLYDMFAKPVDVTERDLAGVPNYGTGFAPYFLSLGLFVGALLSTVVLPLRSQTVPPRSGWSRYVGKTGMVTVVAVLQALIADAILLYGIGLEAKDTGLFVAMSLAASFSFMMIIQLLVTTMDNPGRFIGIIVLILQLTGSAGTYPKELIPDWLQKVGDWLPMTYTIAGFRDIISGGDLSHARRQIVVTLLFALPFMALMLLYFLQEQRKGRASGNGSGGDAPAVRPAEA</sequence>
<comment type="caution">
    <text evidence="7">The sequence shown here is derived from an EMBL/GenBank/DDBJ whole genome shotgun (WGS) entry which is preliminary data.</text>
</comment>
<feature type="non-terminal residue" evidence="7">
    <location>
        <position position="1"/>
    </location>
</feature>
<dbReference type="EMBL" id="JBHUMY010000001">
    <property type="protein sequence ID" value="MFD2659303.1"/>
    <property type="molecule type" value="Genomic_DNA"/>
</dbReference>
<reference evidence="8" key="1">
    <citation type="journal article" date="2019" name="Int. J. Syst. Evol. Microbiol.">
        <title>The Global Catalogue of Microorganisms (GCM) 10K type strain sequencing project: providing services to taxonomists for standard genome sequencing and annotation.</title>
        <authorList>
            <consortium name="The Broad Institute Genomics Platform"/>
            <consortium name="The Broad Institute Genome Sequencing Center for Infectious Disease"/>
            <person name="Wu L."/>
            <person name="Ma J."/>
        </authorList>
    </citation>
    <scope>NUCLEOTIDE SEQUENCE [LARGE SCALE GENOMIC DNA]</scope>
    <source>
        <strain evidence="8">TISTR 1827</strain>
    </source>
</reference>
<keyword evidence="2 5" id="KW-0812">Transmembrane</keyword>
<dbReference type="NCBIfam" id="TIGR03057">
    <property type="entry name" value="xxxLxxG_by_4"/>
    <property type="match status" value="3"/>
</dbReference>
<evidence type="ECO:0000313" key="8">
    <source>
        <dbReference type="Proteomes" id="UP001597493"/>
    </source>
</evidence>
<organism evidence="7 8">
    <name type="scientific">Paenibacillus thailandensis</name>
    <dbReference type="NCBI Taxonomy" id="393250"/>
    <lineage>
        <taxon>Bacteria</taxon>
        <taxon>Bacillati</taxon>
        <taxon>Bacillota</taxon>
        <taxon>Bacilli</taxon>
        <taxon>Bacillales</taxon>
        <taxon>Paenibacillaceae</taxon>
        <taxon>Paenibacillus</taxon>
    </lineage>
</organism>
<dbReference type="PANTHER" id="PTHR43077">
    <property type="entry name" value="TRANSPORT PERMEASE YVFS-RELATED"/>
    <property type="match status" value="1"/>
</dbReference>
<proteinExistence type="predicted"/>
<protein>
    <submittedName>
        <fullName evidence="7">YhgE/Pip family protein</fullName>
    </submittedName>
</protein>
<keyword evidence="3 5" id="KW-1133">Transmembrane helix</keyword>
<evidence type="ECO:0000256" key="3">
    <source>
        <dbReference type="ARBA" id="ARBA00022989"/>
    </source>
</evidence>
<feature type="transmembrane region" description="Helical" evidence="5">
    <location>
        <begin position="142"/>
        <end position="164"/>
    </location>
</feature>
<dbReference type="NCBIfam" id="TIGR03062">
    <property type="entry name" value="pip_yhgE_Cterm"/>
    <property type="match status" value="1"/>
</dbReference>
<dbReference type="InterPro" id="IPR023908">
    <property type="entry name" value="xxxLxxG_rpt"/>
</dbReference>
<dbReference type="Pfam" id="PF12698">
    <property type="entry name" value="ABC2_membrane_3"/>
    <property type="match status" value="1"/>
</dbReference>
<evidence type="ECO:0000256" key="2">
    <source>
        <dbReference type="ARBA" id="ARBA00022692"/>
    </source>
</evidence>
<keyword evidence="8" id="KW-1185">Reference proteome</keyword>
<feature type="transmembrane region" description="Helical" evidence="5">
    <location>
        <begin position="240"/>
        <end position="259"/>
    </location>
</feature>
<feature type="domain" description="ABC-2 type transporter transmembrane" evidence="6">
    <location>
        <begin position="123"/>
        <end position="315"/>
    </location>
</feature>
<comment type="subcellular location">
    <subcellularLocation>
        <location evidence="1">Membrane</location>
        <topology evidence="1">Multi-pass membrane protein</topology>
    </subcellularLocation>
</comment>
<dbReference type="Proteomes" id="UP001597493">
    <property type="component" value="Unassembled WGS sequence"/>
</dbReference>
<dbReference type="Gene3D" id="1.10.287.950">
    <property type="entry name" value="Methyl-accepting chemotaxis protein"/>
    <property type="match status" value="1"/>
</dbReference>
<dbReference type="PANTHER" id="PTHR43077:SF5">
    <property type="entry name" value="PHAGE INFECTION PROTEIN"/>
    <property type="match status" value="1"/>
</dbReference>
<evidence type="ECO:0000313" key="7">
    <source>
        <dbReference type="EMBL" id="MFD2659303.1"/>
    </source>
</evidence>
<feature type="transmembrane region" description="Helical" evidence="5">
    <location>
        <begin position="211"/>
        <end position="233"/>
    </location>
</feature>
<feature type="transmembrane region" description="Helical" evidence="5">
    <location>
        <begin position="185"/>
        <end position="205"/>
    </location>
</feature>
<evidence type="ECO:0000256" key="5">
    <source>
        <dbReference type="SAM" id="Phobius"/>
    </source>
</evidence>
<dbReference type="InterPro" id="IPR051328">
    <property type="entry name" value="T7SS_ABC-Transporter"/>
</dbReference>